<dbReference type="EMBL" id="UFSZ01000003">
    <property type="protein sequence ID" value="SUX55534.1"/>
    <property type="molecule type" value="Genomic_DNA"/>
</dbReference>
<feature type="domain" description="Helix-turn-helix" evidence="1">
    <location>
        <begin position="3"/>
        <end position="49"/>
    </location>
</feature>
<dbReference type="SUPFAM" id="SSF46955">
    <property type="entry name" value="Putative DNA-binding domain"/>
    <property type="match status" value="1"/>
</dbReference>
<dbReference type="Proteomes" id="UP000255295">
    <property type="component" value="Unassembled WGS sequence"/>
</dbReference>
<protein>
    <submittedName>
        <fullName evidence="2">DNA binding domain, excisionase family</fullName>
    </submittedName>
</protein>
<dbReference type="InterPro" id="IPR009061">
    <property type="entry name" value="DNA-bd_dom_put_sf"/>
</dbReference>
<comment type="caution">
    <text evidence="2">The sequence shown here is derived from an EMBL/GenBank/DDBJ whole genome shotgun (WGS) entry which is preliminary data.</text>
</comment>
<dbReference type="NCBIfam" id="TIGR01764">
    <property type="entry name" value="excise"/>
    <property type="match status" value="1"/>
</dbReference>
<dbReference type="Gene3D" id="1.10.1660.10">
    <property type="match status" value="1"/>
</dbReference>
<dbReference type="Pfam" id="PF12728">
    <property type="entry name" value="HTH_17"/>
    <property type="match status" value="1"/>
</dbReference>
<evidence type="ECO:0000313" key="3">
    <source>
        <dbReference type="Proteomes" id="UP000255295"/>
    </source>
</evidence>
<dbReference type="InterPro" id="IPR041657">
    <property type="entry name" value="HTH_17"/>
</dbReference>
<dbReference type="AlphaFoldDB" id="A0AAJ5A8L2"/>
<proteinExistence type="predicted"/>
<evidence type="ECO:0000259" key="1">
    <source>
        <dbReference type="Pfam" id="PF12728"/>
    </source>
</evidence>
<name>A0AAJ5A8L2_LYSSH</name>
<dbReference type="InterPro" id="IPR010093">
    <property type="entry name" value="SinI_DNA-bd"/>
</dbReference>
<accession>A0AAJ5A8L2</accession>
<gene>
    <name evidence="2" type="ORF">NCTC10338_04777</name>
</gene>
<dbReference type="RefSeq" id="WP_115686539.1">
    <property type="nucleotide sequence ID" value="NZ_JARTFY010000044.1"/>
</dbReference>
<organism evidence="2 3">
    <name type="scientific">Lysinibacillus sphaericus</name>
    <name type="common">Bacillus sphaericus</name>
    <dbReference type="NCBI Taxonomy" id="1421"/>
    <lineage>
        <taxon>Bacteria</taxon>
        <taxon>Bacillati</taxon>
        <taxon>Bacillota</taxon>
        <taxon>Bacilli</taxon>
        <taxon>Bacillales</taxon>
        <taxon>Bacillaceae</taxon>
        <taxon>Lysinibacillus</taxon>
    </lineage>
</organism>
<dbReference type="GO" id="GO:0003677">
    <property type="term" value="F:DNA binding"/>
    <property type="evidence" value="ECO:0007669"/>
    <property type="project" value="InterPro"/>
</dbReference>
<reference evidence="2 3" key="1">
    <citation type="submission" date="2018-06" db="EMBL/GenBank/DDBJ databases">
        <authorList>
            <consortium name="Pathogen Informatics"/>
            <person name="Doyle S."/>
        </authorList>
    </citation>
    <scope>NUCLEOTIDE SEQUENCE [LARGE SCALE GENOMIC DNA]</scope>
    <source>
        <strain evidence="2 3">NCTC10338</strain>
    </source>
</reference>
<sequence length="173" mass="20552">MEVKEVAKQLGVHVNTIYNYINTEQIKATKNGKSWDIPESEVIRLKTQQEMTPRKVIHMYTYMIDTVEHDAKEAMNHVLWLMKRGNEDQEFKQAVDRLSDIETGTKKWDMLVEFKKYLEKNRDRWHYNVEKGFYDMDELIDKSLQPSDKAVEYRTSADYFTELKVKGDSDSET</sequence>
<evidence type="ECO:0000313" key="2">
    <source>
        <dbReference type="EMBL" id="SUX55534.1"/>
    </source>
</evidence>